<accession>A0A4R9BCF8</accession>
<gene>
    <name evidence="2" type="ORF">E3T48_06290</name>
</gene>
<dbReference type="OrthoDB" id="164831at2"/>
<evidence type="ECO:0000313" key="2">
    <source>
        <dbReference type="EMBL" id="TFD79180.1"/>
    </source>
</evidence>
<keyword evidence="1" id="KW-0812">Transmembrane</keyword>
<dbReference type="RefSeq" id="WP_134522965.1">
    <property type="nucleotide sequence ID" value="NZ_SOHH01000056.1"/>
</dbReference>
<dbReference type="AlphaFoldDB" id="A0A4R9BCF8"/>
<dbReference type="EMBL" id="SOHH01000056">
    <property type="protein sequence ID" value="TFD79180.1"/>
    <property type="molecule type" value="Genomic_DNA"/>
</dbReference>
<sequence>MGTSSKQNRADRQAIVAAARAEMKKGERRRSLWIYGTSAVVAIALVATVTTVFIVSQQSKDAVSAAADKPISGVKSFDGLSRDHVANEVSFPALPPVGGDHAADLTNCGVYTQPVDTWRAVHSLEHGAVWITYRSDLPQDQIDALTTAAAANPYELLSPYPDLPAPVIASAWGKQLQLDGADDPRLPVFLQAYLQGPQTPEPGAPCSGGVQG</sequence>
<comment type="caution">
    <text evidence="2">The sequence shown here is derived from an EMBL/GenBank/DDBJ whole genome shotgun (WGS) entry which is preliminary data.</text>
</comment>
<proteinExistence type="predicted"/>
<organism evidence="2 3">
    <name type="scientific">Cryobacterium fucosi</name>
    <dbReference type="NCBI Taxonomy" id="1259157"/>
    <lineage>
        <taxon>Bacteria</taxon>
        <taxon>Bacillati</taxon>
        <taxon>Actinomycetota</taxon>
        <taxon>Actinomycetes</taxon>
        <taxon>Micrococcales</taxon>
        <taxon>Microbacteriaceae</taxon>
        <taxon>Cryobacterium</taxon>
    </lineage>
</organism>
<keyword evidence="1" id="KW-0472">Membrane</keyword>
<keyword evidence="1" id="KW-1133">Transmembrane helix</keyword>
<name>A0A4R9BCF8_9MICO</name>
<dbReference type="InterPro" id="IPR021454">
    <property type="entry name" value="DUF3105"/>
</dbReference>
<keyword evidence="3" id="KW-1185">Reference proteome</keyword>
<evidence type="ECO:0000256" key="1">
    <source>
        <dbReference type="SAM" id="Phobius"/>
    </source>
</evidence>
<reference evidence="2 3" key="1">
    <citation type="submission" date="2019-03" db="EMBL/GenBank/DDBJ databases">
        <title>Genomics of glacier-inhabiting Cryobacterium strains.</title>
        <authorList>
            <person name="Liu Q."/>
            <person name="Xin Y.-H."/>
        </authorList>
    </citation>
    <scope>NUCLEOTIDE SEQUENCE [LARGE SCALE GENOMIC DNA]</scope>
    <source>
        <strain evidence="2 3">Hh4</strain>
    </source>
</reference>
<protein>
    <submittedName>
        <fullName evidence="2">DUF3105 domain-containing protein</fullName>
    </submittedName>
</protein>
<evidence type="ECO:0000313" key="3">
    <source>
        <dbReference type="Proteomes" id="UP000298313"/>
    </source>
</evidence>
<dbReference type="Proteomes" id="UP000298313">
    <property type="component" value="Unassembled WGS sequence"/>
</dbReference>
<dbReference type="Pfam" id="PF11303">
    <property type="entry name" value="DUF3105"/>
    <property type="match status" value="1"/>
</dbReference>
<feature type="transmembrane region" description="Helical" evidence="1">
    <location>
        <begin position="32"/>
        <end position="55"/>
    </location>
</feature>